<evidence type="ECO:0000313" key="4">
    <source>
        <dbReference type="Proteomes" id="UP000006039"/>
    </source>
</evidence>
<feature type="compositionally biased region" description="Basic residues" evidence="1">
    <location>
        <begin position="1"/>
        <end position="11"/>
    </location>
</feature>
<reference evidence="4" key="1">
    <citation type="submission" date="2010-07" db="EMBL/GenBank/DDBJ databases">
        <title>The genome sequence of Gaeumannomyces graminis var. tritici strain R3-111a-1.</title>
        <authorList>
            <consortium name="The Broad Institute Genome Sequencing Platform"/>
            <person name="Ma L.-J."/>
            <person name="Dead R."/>
            <person name="Young S."/>
            <person name="Zeng Q."/>
            <person name="Koehrsen M."/>
            <person name="Alvarado L."/>
            <person name="Berlin A."/>
            <person name="Chapman S.B."/>
            <person name="Chen Z."/>
            <person name="Freedman E."/>
            <person name="Gellesch M."/>
            <person name="Goldberg J."/>
            <person name="Griggs A."/>
            <person name="Gujja S."/>
            <person name="Heilman E.R."/>
            <person name="Heiman D."/>
            <person name="Hepburn T."/>
            <person name="Howarth C."/>
            <person name="Jen D."/>
            <person name="Larson L."/>
            <person name="Mehta T."/>
            <person name="Neiman D."/>
            <person name="Pearson M."/>
            <person name="Roberts A."/>
            <person name="Saif S."/>
            <person name="Shea T."/>
            <person name="Shenoy N."/>
            <person name="Sisk P."/>
            <person name="Stolte C."/>
            <person name="Sykes S."/>
            <person name="Walk T."/>
            <person name="White J."/>
            <person name="Yandava C."/>
            <person name="Haas B."/>
            <person name="Nusbaum C."/>
            <person name="Birren B."/>
        </authorList>
    </citation>
    <scope>NUCLEOTIDE SEQUENCE [LARGE SCALE GENOMIC DNA]</scope>
    <source>
        <strain evidence="4">R3-111a-1</strain>
    </source>
</reference>
<evidence type="ECO:0000313" key="3">
    <source>
        <dbReference type="EnsemblFungi" id="EJT68890"/>
    </source>
</evidence>
<name>J3PJ72_GAET3</name>
<keyword evidence="4" id="KW-1185">Reference proteome</keyword>
<dbReference type="AlphaFoldDB" id="J3PJ72"/>
<dbReference type="EnsemblFungi" id="EJT68890">
    <property type="protein sequence ID" value="EJT68890"/>
    <property type="gene ID" value="GGTG_13554"/>
</dbReference>
<evidence type="ECO:0000256" key="1">
    <source>
        <dbReference type="SAM" id="MobiDB-lite"/>
    </source>
</evidence>
<dbReference type="Proteomes" id="UP000006039">
    <property type="component" value="Unassembled WGS sequence"/>
</dbReference>
<proteinExistence type="predicted"/>
<organism evidence="2">
    <name type="scientific">Gaeumannomyces tritici (strain R3-111a-1)</name>
    <name type="common">Wheat and barley take-all root rot fungus</name>
    <name type="synonym">Gaeumannomyces graminis var. tritici</name>
    <dbReference type="NCBI Taxonomy" id="644352"/>
    <lineage>
        <taxon>Eukaryota</taxon>
        <taxon>Fungi</taxon>
        <taxon>Dikarya</taxon>
        <taxon>Ascomycota</taxon>
        <taxon>Pezizomycotina</taxon>
        <taxon>Sordariomycetes</taxon>
        <taxon>Sordariomycetidae</taxon>
        <taxon>Magnaporthales</taxon>
        <taxon>Magnaporthaceae</taxon>
        <taxon>Gaeumannomyces</taxon>
    </lineage>
</organism>
<accession>J3PJ72</accession>
<dbReference type="HOGENOM" id="CLU_2558403_0_0_1"/>
<dbReference type="EMBL" id="GL385410">
    <property type="protein sequence ID" value="EJT68890.1"/>
    <property type="molecule type" value="Genomic_DNA"/>
</dbReference>
<dbReference type="GeneID" id="20354012"/>
<dbReference type="RefSeq" id="XP_009229729.1">
    <property type="nucleotide sequence ID" value="XM_009231465.1"/>
</dbReference>
<reference evidence="3" key="5">
    <citation type="submission" date="2018-04" db="UniProtKB">
        <authorList>
            <consortium name="EnsemblFungi"/>
        </authorList>
    </citation>
    <scope>IDENTIFICATION</scope>
    <source>
        <strain evidence="3">R3-111a-1</strain>
    </source>
</reference>
<feature type="region of interest" description="Disordered" evidence="1">
    <location>
        <begin position="1"/>
        <end position="23"/>
    </location>
</feature>
<reference evidence="2" key="3">
    <citation type="submission" date="2010-09" db="EMBL/GenBank/DDBJ databases">
        <title>Annotation of Gaeumannomyces graminis var. tritici R3-111a-1.</title>
        <authorList>
            <consortium name="The Broad Institute Genome Sequencing Platform"/>
            <person name="Ma L.-J."/>
            <person name="Dead R."/>
            <person name="Young S.K."/>
            <person name="Zeng Q."/>
            <person name="Gargeya S."/>
            <person name="Fitzgerald M."/>
            <person name="Haas B."/>
            <person name="Abouelleil A."/>
            <person name="Alvarado L."/>
            <person name="Arachchi H.M."/>
            <person name="Berlin A."/>
            <person name="Brown A."/>
            <person name="Chapman S.B."/>
            <person name="Chen Z."/>
            <person name="Dunbar C."/>
            <person name="Freedman E."/>
            <person name="Gearin G."/>
            <person name="Gellesch M."/>
            <person name="Goldberg J."/>
            <person name="Griggs A."/>
            <person name="Gujja S."/>
            <person name="Heiman D."/>
            <person name="Howarth C."/>
            <person name="Larson L."/>
            <person name="Lui A."/>
            <person name="MacDonald P.J.P."/>
            <person name="Mehta T."/>
            <person name="Montmayeur A."/>
            <person name="Murphy C."/>
            <person name="Neiman D."/>
            <person name="Pearson M."/>
            <person name="Priest M."/>
            <person name="Roberts A."/>
            <person name="Saif S."/>
            <person name="Shea T."/>
            <person name="Shenoy N."/>
            <person name="Sisk P."/>
            <person name="Stolte C."/>
            <person name="Sykes S."/>
            <person name="Yandava C."/>
            <person name="Wortman J."/>
            <person name="Nusbaum C."/>
            <person name="Birren B."/>
        </authorList>
    </citation>
    <scope>NUCLEOTIDE SEQUENCE</scope>
    <source>
        <strain evidence="2">R3-111a-1</strain>
    </source>
</reference>
<evidence type="ECO:0000313" key="2">
    <source>
        <dbReference type="EMBL" id="EJT68890.1"/>
    </source>
</evidence>
<gene>
    <name evidence="3" type="primary">20354012</name>
    <name evidence="2" type="ORF">GGTG_13554</name>
</gene>
<reference evidence="2" key="2">
    <citation type="submission" date="2010-07" db="EMBL/GenBank/DDBJ databases">
        <authorList>
            <consortium name="The Broad Institute Genome Sequencing Platform"/>
            <consortium name="Broad Institute Genome Sequencing Center for Infectious Disease"/>
            <person name="Ma L.-J."/>
            <person name="Dead R."/>
            <person name="Young S."/>
            <person name="Zeng Q."/>
            <person name="Koehrsen M."/>
            <person name="Alvarado L."/>
            <person name="Berlin A."/>
            <person name="Chapman S.B."/>
            <person name="Chen Z."/>
            <person name="Freedman E."/>
            <person name="Gellesch M."/>
            <person name="Goldberg J."/>
            <person name="Griggs A."/>
            <person name="Gujja S."/>
            <person name="Heilman E.R."/>
            <person name="Heiman D."/>
            <person name="Hepburn T."/>
            <person name="Howarth C."/>
            <person name="Jen D."/>
            <person name="Larson L."/>
            <person name="Mehta T."/>
            <person name="Neiman D."/>
            <person name="Pearson M."/>
            <person name="Roberts A."/>
            <person name="Saif S."/>
            <person name="Shea T."/>
            <person name="Shenoy N."/>
            <person name="Sisk P."/>
            <person name="Stolte C."/>
            <person name="Sykes S."/>
            <person name="Walk T."/>
            <person name="White J."/>
            <person name="Yandava C."/>
            <person name="Haas B."/>
            <person name="Nusbaum C."/>
            <person name="Birren B."/>
        </authorList>
    </citation>
    <scope>NUCLEOTIDE SEQUENCE</scope>
    <source>
        <strain evidence="2">R3-111a-1</strain>
    </source>
</reference>
<reference evidence="3" key="4">
    <citation type="journal article" date="2015" name="G3 (Bethesda)">
        <title>Genome sequences of three phytopathogenic species of the Magnaporthaceae family of fungi.</title>
        <authorList>
            <person name="Okagaki L.H."/>
            <person name="Nunes C.C."/>
            <person name="Sailsbery J."/>
            <person name="Clay B."/>
            <person name="Brown D."/>
            <person name="John T."/>
            <person name="Oh Y."/>
            <person name="Young N."/>
            <person name="Fitzgerald M."/>
            <person name="Haas B.J."/>
            <person name="Zeng Q."/>
            <person name="Young S."/>
            <person name="Adiconis X."/>
            <person name="Fan L."/>
            <person name="Levin J.Z."/>
            <person name="Mitchell T.K."/>
            <person name="Okubara P.A."/>
            <person name="Farman M.L."/>
            <person name="Kohn L.M."/>
            <person name="Birren B."/>
            <person name="Ma L.-J."/>
            <person name="Dean R.A."/>
        </authorList>
    </citation>
    <scope>NUCLEOTIDE SEQUENCE</scope>
    <source>
        <strain evidence="3">R3-111a-1</strain>
    </source>
</reference>
<dbReference type="VEuPathDB" id="FungiDB:GGTG_13554"/>
<protein>
    <submittedName>
        <fullName evidence="2 3">Uncharacterized protein</fullName>
    </submittedName>
</protein>
<sequence length="82" mass="8722">MVATSRRHGNAKTRAPLLSHTTPTGSFPACHACQLSQPAAETHANSNLNKAANEASPAYKQTADPHEISFEQLPACLPLTRS</sequence>